<name>A0A485K8Y4_9STRA</name>
<evidence type="ECO:0000313" key="6">
    <source>
        <dbReference type="EMBL" id="VFT79123.1"/>
    </source>
</evidence>
<keyword evidence="2" id="KW-0677">Repeat</keyword>
<dbReference type="EMBL" id="VJMH01000184">
    <property type="protein sequence ID" value="KAF0718069.1"/>
    <property type="molecule type" value="Genomic_DNA"/>
</dbReference>
<dbReference type="SUPFAM" id="SSF52075">
    <property type="entry name" value="Outer arm dynein light chain 1"/>
    <property type="match status" value="1"/>
</dbReference>
<keyword evidence="7" id="KW-1185">Reference proteome</keyword>
<keyword evidence="4" id="KW-0732">Signal</keyword>
<keyword evidence="1" id="KW-0433">Leucine-rich repeat</keyword>
<dbReference type="EMBL" id="CAADRA010000184">
    <property type="protein sequence ID" value="VFT79123.1"/>
    <property type="molecule type" value="Genomic_DNA"/>
</dbReference>
<dbReference type="OrthoDB" id="71280at2759"/>
<feature type="compositionally biased region" description="Polar residues" evidence="3">
    <location>
        <begin position="285"/>
        <end position="305"/>
    </location>
</feature>
<organism evidence="6 7">
    <name type="scientific">Aphanomyces stellatus</name>
    <dbReference type="NCBI Taxonomy" id="120398"/>
    <lineage>
        <taxon>Eukaryota</taxon>
        <taxon>Sar</taxon>
        <taxon>Stramenopiles</taxon>
        <taxon>Oomycota</taxon>
        <taxon>Saprolegniomycetes</taxon>
        <taxon>Saprolegniales</taxon>
        <taxon>Verrucalvaceae</taxon>
        <taxon>Aphanomyces</taxon>
    </lineage>
</organism>
<sequence length="311" mass="33423">MASKLNLGQLVAFLLAAAASLTSGLSTLTFCPTNISASPSLCVQDFDRGTSLAAVLSSTNSSNGIGTITLDVSGKGIDSIANVPPTLWPSITVLYVASCPFPGKSRARNLRQNNFSTLSDLLTNCPSSVESLDLGFNRFTALENVRWEFAFPRLRTLLLNGNNISTLKNVTFPPSLQTLDLSDNPLFTVEMSRITFNQLSTSMNLKMHTLQQKDTGLFQSMCTDGEVLFIATNALCVANPPSESSHFWGCVKTYGLLGFLVMSVVGLYFLPRQPHEARGLRGTFLSSGDEASSPTSVFGTMNTPSMSPPCH</sequence>
<feature type="signal peptide" evidence="4">
    <location>
        <begin position="1"/>
        <end position="24"/>
    </location>
</feature>
<evidence type="ECO:0000256" key="2">
    <source>
        <dbReference type="ARBA" id="ARBA00022737"/>
    </source>
</evidence>
<reference evidence="6 7" key="1">
    <citation type="submission" date="2019-03" db="EMBL/GenBank/DDBJ databases">
        <authorList>
            <person name="Gaulin E."/>
            <person name="Dumas B."/>
        </authorList>
    </citation>
    <scope>NUCLEOTIDE SEQUENCE [LARGE SCALE GENOMIC DNA]</scope>
    <source>
        <strain evidence="6">CBS 568.67</strain>
    </source>
</reference>
<dbReference type="PANTHER" id="PTHR45617:SF169">
    <property type="entry name" value="LRRCT DOMAIN-CONTAINING PROTEIN"/>
    <property type="match status" value="1"/>
</dbReference>
<gene>
    <name evidence="6" type="primary">Aste57867_1918</name>
    <name evidence="5" type="ORF">As57867_001916</name>
    <name evidence="6" type="ORF">ASTE57867_1918</name>
</gene>
<protein>
    <submittedName>
        <fullName evidence="6">Aste57867_1918 protein</fullName>
    </submittedName>
</protein>
<evidence type="ECO:0000313" key="5">
    <source>
        <dbReference type="EMBL" id="KAF0718069.1"/>
    </source>
</evidence>
<dbReference type="InterPro" id="IPR032675">
    <property type="entry name" value="LRR_dom_sf"/>
</dbReference>
<dbReference type="PROSITE" id="PS51450">
    <property type="entry name" value="LRR"/>
    <property type="match status" value="1"/>
</dbReference>
<evidence type="ECO:0000256" key="4">
    <source>
        <dbReference type="SAM" id="SignalP"/>
    </source>
</evidence>
<dbReference type="Gene3D" id="3.80.10.10">
    <property type="entry name" value="Ribonuclease Inhibitor"/>
    <property type="match status" value="1"/>
</dbReference>
<dbReference type="Pfam" id="PF00560">
    <property type="entry name" value="LRR_1"/>
    <property type="match status" value="1"/>
</dbReference>
<evidence type="ECO:0000313" key="7">
    <source>
        <dbReference type="Proteomes" id="UP000332933"/>
    </source>
</evidence>
<accession>A0A485K8Y4</accession>
<dbReference type="InterPro" id="IPR001611">
    <property type="entry name" value="Leu-rich_rpt"/>
</dbReference>
<evidence type="ECO:0000256" key="3">
    <source>
        <dbReference type="SAM" id="MobiDB-lite"/>
    </source>
</evidence>
<reference evidence="5" key="2">
    <citation type="submission" date="2019-06" db="EMBL/GenBank/DDBJ databases">
        <title>Genomics analysis of Aphanomyces spp. identifies a new class of oomycete effector associated with host adaptation.</title>
        <authorList>
            <person name="Gaulin E."/>
        </authorList>
    </citation>
    <scope>NUCLEOTIDE SEQUENCE</scope>
    <source>
        <strain evidence="5">CBS 578.67</strain>
    </source>
</reference>
<evidence type="ECO:0000256" key="1">
    <source>
        <dbReference type="ARBA" id="ARBA00022614"/>
    </source>
</evidence>
<dbReference type="PANTHER" id="PTHR45617">
    <property type="entry name" value="LEUCINE RICH REPEAT FAMILY PROTEIN"/>
    <property type="match status" value="1"/>
</dbReference>
<proteinExistence type="predicted"/>
<feature type="chain" id="PRO_5036115926" evidence="4">
    <location>
        <begin position="25"/>
        <end position="311"/>
    </location>
</feature>
<dbReference type="Proteomes" id="UP000332933">
    <property type="component" value="Unassembled WGS sequence"/>
</dbReference>
<feature type="region of interest" description="Disordered" evidence="3">
    <location>
        <begin position="285"/>
        <end position="311"/>
    </location>
</feature>
<dbReference type="AlphaFoldDB" id="A0A485K8Y4"/>